<gene>
    <name evidence="7 8" type="primary">flhA</name>
    <name evidence="8" type="ORF">IFE08_01665</name>
</gene>
<dbReference type="PIRSF" id="PIRSF005419">
    <property type="entry name" value="FlhA"/>
    <property type="match status" value="1"/>
</dbReference>
<evidence type="ECO:0000256" key="1">
    <source>
        <dbReference type="ARBA" id="ARBA00004651"/>
    </source>
</evidence>
<feature type="transmembrane region" description="Helical" evidence="7">
    <location>
        <begin position="12"/>
        <end position="31"/>
    </location>
</feature>
<keyword evidence="5 7" id="KW-1133">Transmembrane helix</keyword>
<proteinExistence type="inferred from homology"/>
<feature type="transmembrane region" description="Helical" evidence="7">
    <location>
        <begin position="243"/>
        <end position="264"/>
    </location>
</feature>
<dbReference type="EMBL" id="CP061839">
    <property type="protein sequence ID" value="QOW61146.1"/>
    <property type="molecule type" value="Genomic_DNA"/>
</dbReference>
<evidence type="ECO:0000313" key="9">
    <source>
        <dbReference type="Proteomes" id="UP000593915"/>
    </source>
</evidence>
<dbReference type="InterPro" id="IPR042193">
    <property type="entry name" value="FHIPEP_3"/>
</dbReference>
<feature type="transmembrane region" description="Helical" evidence="7">
    <location>
        <begin position="68"/>
        <end position="88"/>
    </location>
</feature>
<evidence type="ECO:0000313" key="8">
    <source>
        <dbReference type="EMBL" id="QOW61146.1"/>
    </source>
</evidence>
<keyword evidence="7" id="KW-0653">Protein transport</keyword>
<keyword evidence="4 7" id="KW-0812">Transmembrane</keyword>
<evidence type="ECO:0000256" key="4">
    <source>
        <dbReference type="ARBA" id="ARBA00022692"/>
    </source>
</evidence>
<dbReference type="GO" id="GO:0044780">
    <property type="term" value="P:bacterial-type flagellum assembly"/>
    <property type="evidence" value="ECO:0007669"/>
    <property type="project" value="InterPro"/>
</dbReference>
<dbReference type="InterPro" id="IPR042194">
    <property type="entry name" value="FHIPEP_1"/>
</dbReference>
<dbReference type="Pfam" id="PF00771">
    <property type="entry name" value="FHIPEP"/>
    <property type="match status" value="1"/>
</dbReference>
<comment type="function">
    <text evidence="7">Required for formation of the rod structure of the flagellar apparatus. Together with FliI and FliH, may constitute the export apparatus of flagellin.</text>
</comment>
<dbReference type="AlphaFoldDB" id="A0A7S7AX14"/>
<comment type="subcellular location">
    <subcellularLocation>
        <location evidence="1 7">Cell membrane</location>
        <topology evidence="1 7">Multi-pass membrane protein</topology>
    </subcellularLocation>
</comment>
<evidence type="ECO:0000256" key="2">
    <source>
        <dbReference type="ARBA" id="ARBA00008835"/>
    </source>
</evidence>
<dbReference type="RefSeq" id="WP_020964918.1">
    <property type="nucleotide sequence ID" value="NZ_CP061839.1"/>
</dbReference>
<keyword evidence="6 7" id="KW-0472">Membrane</keyword>
<keyword evidence="8" id="KW-0966">Cell projection</keyword>
<dbReference type="Gene3D" id="3.40.30.60">
    <property type="entry name" value="FHIPEP family, domain 1"/>
    <property type="match status" value="1"/>
</dbReference>
<keyword evidence="7" id="KW-1006">Bacterial flagellum protein export</keyword>
<feature type="transmembrane region" description="Helical" evidence="7">
    <location>
        <begin position="37"/>
        <end position="56"/>
    </location>
</feature>
<dbReference type="InterPro" id="IPR001712">
    <property type="entry name" value="T3SS_FHIPEP"/>
</dbReference>
<dbReference type="PANTHER" id="PTHR30161:SF1">
    <property type="entry name" value="FLAGELLAR BIOSYNTHESIS PROTEIN FLHA-RELATED"/>
    <property type="match status" value="1"/>
</dbReference>
<dbReference type="InterPro" id="IPR042196">
    <property type="entry name" value="FHIPEP_4"/>
</dbReference>
<reference evidence="8 9" key="1">
    <citation type="submission" date="2020-09" db="EMBL/GenBank/DDBJ databases">
        <title>Characterization of Treponema spp. from bovine digital dermatitis in Korea.</title>
        <authorList>
            <person name="Espiritu H.M."/>
            <person name="Cho Y.I."/>
            <person name="Mamuad L."/>
        </authorList>
    </citation>
    <scope>NUCLEOTIDE SEQUENCE [LARGE SCALE GENOMIC DNA]</scope>
    <source>
        <strain evidence="8 9">KS1</strain>
    </source>
</reference>
<evidence type="ECO:0000256" key="6">
    <source>
        <dbReference type="ARBA" id="ARBA00023136"/>
    </source>
</evidence>
<dbReference type="Proteomes" id="UP000593915">
    <property type="component" value="Chromosome"/>
</dbReference>
<dbReference type="Gene3D" id="1.10.8.540">
    <property type="entry name" value="FHIPEP family, domain 3"/>
    <property type="match status" value="1"/>
</dbReference>
<keyword evidence="7" id="KW-1005">Bacterial flagellum biogenesis</keyword>
<dbReference type="NCBIfam" id="TIGR01398">
    <property type="entry name" value="FlhA"/>
    <property type="match status" value="1"/>
</dbReference>
<dbReference type="GO" id="GO:0009306">
    <property type="term" value="P:protein secretion"/>
    <property type="evidence" value="ECO:0007669"/>
    <property type="project" value="InterPro"/>
</dbReference>
<dbReference type="PANTHER" id="PTHR30161">
    <property type="entry name" value="FLAGELLAR EXPORT PROTEIN, MEMBRANE FLHA SUBUNIT-RELATED"/>
    <property type="match status" value="1"/>
</dbReference>
<name>A0A7S7AX14_9SPIR</name>
<protein>
    <recommendedName>
        <fullName evidence="7">Flagellar biosynthesis protein FlhA</fullName>
    </recommendedName>
</protein>
<comment type="similarity">
    <text evidence="2 7">Belongs to the FHIPEP (flagella/HR/invasion proteins export pore) family.</text>
</comment>
<evidence type="ECO:0000256" key="7">
    <source>
        <dbReference type="RuleBase" id="RU364093"/>
    </source>
</evidence>
<evidence type="ECO:0000256" key="3">
    <source>
        <dbReference type="ARBA" id="ARBA00022475"/>
    </source>
</evidence>
<feature type="transmembrane region" description="Helical" evidence="7">
    <location>
        <begin position="203"/>
        <end position="223"/>
    </location>
</feature>
<evidence type="ECO:0000256" key="5">
    <source>
        <dbReference type="ARBA" id="ARBA00022989"/>
    </source>
</evidence>
<keyword evidence="8" id="KW-0969">Cilium</keyword>
<dbReference type="InterPro" id="IPR006301">
    <property type="entry name" value="FlhA"/>
</dbReference>
<organism evidence="8 9">
    <name type="scientific">Treponema pedis</name>
    <dbReference type="NCBI Taxonomy" id="409322"/>
    <lineage>
        <taxon>Bacteria</taxon>
        <taxon>Pseudomonadati</taxon>
        <taxon>Spirochaetota</taxon>
        <taxon>Spirochaetia</taxon>
        <taxon>Spirochaetales</taxon>
        <taxon>Treponemataceae</taxon>
        <taxon>Treponema</taxon>
    </lineage>
</organism>
<accession>A0A7S7AX14</accession>
<dbReference type="PRINTS" id="PR00949">
    <property type="entry name" value="TYPE3IMAPROT"/>
</dbReference>
<dbReference type="GO" id="GO:0005886">
    <property type="term" value="C:plasma membrane"/>
    <property type="evidence" value="ECO:0007669"/>
    <property type="project" value="UniProtKB-SubCell"/>
</dbReference>
<feature type="transmembrane region" description="Helical" evidence="7">
    <location>
        <begin position="114"/>
        <end position="133"/>
    </location>
</feature>
<keyword evidence="8" id="KW-0282">Flagellum</keyword>
<keyword evidence="3 7" id="KW-1003">Cell membrane</keyword>
<dbReference type="GeneID" id="301089740"/>
<feature type="transmembrane region" description="Helical" evidence="7">
    <location>
        <begin position="284"/>
        <end position="317"/>
    </location>
</feature>
<sequence>MADNKIIKDIPNVAVAVAALLIVFMIIIPLPTSLLDLFMAVNLIFSLMILLIVLFVDKPTEFTVFPSLLLVSTIFGLAINVSSTRLILTLGSKFDGKMIDAFSSFVIGSGGNQGLVVGLVVFIILIAVQAFVITKGATRIAEVAARFALDFNNTRSMSIEAEYNAGIITEAEARKKKEDLQKATDFYGAMDGASKFVSGNVKIGIFMTILNIFAGLIIGMVFRNEAFGNAVQMYTRFTIGDGLLAQLPSLLISVATGLVVTRSASTGSFGSEVTNQFSQNSKIYYIGAGTLLLMAILPGFPSIILIILALALAFLGWRLQKTQTLRMLTENEAKAAKSASEKASKPGGEDSKAVNPLDDLSLQFGYGLLPLVDEAKGAELLARVKRIRQEIALEIGLVMPIIRIMDNVKLDPDEYCFTIQGTEVARAKIRMGAYLAVNPGNVQDEIAGETTVDPAFGLPALWISEENRSAAERAGYTVIDPPSIVATHLTHIIKTHAADILTRQMVSDILESVKKTNPVVVEEIQSNQKFSLGELQKILQCLLEENVSIRNTAAILETIADYRRLTGDVYLIAEKVRQRLGRQIVQQYIDSDNTLRAFMVDPVFLQTVIESRVETFNGPMPAIDTEQKKAWLRSVQTAYNNFNSQFMGIAVILVPEEGRLLIKKLIEYELPMVPVLGIPEIPKNISVIGLGNIKPEEK</sequence>
<keyword evidence="7" id="KW-0813">Transport</keyword>
<dbReference type="Gene3D" id="3.40.50.12790">
    <property type="entry name" value="FHIPEP family, domain 4"/>
    <property type="match status" value="1"/>
</dbReference>